<organism evidence="2 3">
    <name type="scientific">Tripterygium wilfordii</name>
    <name type="common">Thunder God vine</name>
    <dbReference type="NCBI Taxonomy" id="458696"/>
    <lineage>
        <taxon>Eukaryota</taxon>
        <taxon>Viridiplantae</taxon>
        <taxon>Streptophyta</taxon>
        <taxon>Embryophyta</taxon>
        <taxon>Tracheophyta</taxon>
        <taxon>Spermatophyta</taxon>
        <taxon>Magnoliopsida</taxon>
        <taxon>eudicotyledons</taxon>
        <taxon>Gunneridae</taxon>
        <taxon>Pentapetalae</taxon>
        <taxon>rosids</taxon>
        <taxon>fabids</taxon>
        <taxon>Celastrales</taxon>
        <taxon>Celastraceae</taxon>
        <taxon>Tripterygium</taxon>
    </lineage>
</organism>
<sequence length="539" mass="59976">MGASSSTEQKVSSEQREVETLAASTGALPMLQNSFAKLADPLSNSIPLQRLQQCFCLDYKNIIWEASTTVDQFQVLLGHVGFSVTDVFFVPSKEGISWTDFLRGYVKCCGRMSSSQSLNTLLRVFALAMSKAGLPLKLEFESDDADCKLSGSLLPSDMLMIFWICWTMSWNIRTSKLSKGNESLCLPDISHLVLSAVVSCSEAGDGLNLWNCDILTLDVHIPVAKFLTWAVMTVPCLTDCLTQFVHGRLQNSITSEEEADPSSLSIGEVCFVKSSQNGLLTHGRAWAISLTFRNTAREEILRQCFPTDGDGTRENLLYRSSLHGRGLNRFWSNIEGYHGPLLTLVSATSKDANEDNSCSKSWIIGALTQQGFENKDNFYGSSGKLYAISPVFHAISPSGKEKNFVYSHLHPTSRVYEPHPKPVGIAFGGTIGNERIFIDEDFARVTVRHHAVDKTYQHGSLIPHQGYLQVDASILEVEVWGLGGSVVKEFQTSYKNREQLFTEQRRKVDLKTFASWEDSPEKMMMGMISDPNAVQREDR</sequence>
<evidence type="ECO:0000259" key="1">
    <source>
        <dbReference type="PROSITE" id="PS51886"/>
    </source>
</evidence>
<dbReference type="Pfam" id="PF07534">
    <property type="entry name" value="TLD"/>
    <property type="match status" value="1"/>
</dbReference>
<dbReference type="FunCoup" id="A0A7J7CZ16">
    <property type="interactions" value="1976"/>
</dbReference>
<dbReference type="EMBL" id="JAAARO010000012">
    <property type="protein sequence ID" value="KAF5739352.1"/>
    <property type="molecule type" value="Genomic_DNA"/>
</dbReference>
<dbReference type="OrthoDB" id="289228at2759"/>
<evidence type="ECO:0000313" key="3">
    <source>
        <dbReference type="Proteomes" id="UP000593562"/>
    </source>
</evidence>
<comment type="caution">
    <text evidence="2">The sequence shown here is derived from an EMBL/GenBank/DDBJ whole genome shotgun (WGS) entry which is preliminary data.</text>
</comment>
<dbReference type="AlphaFoldDB" id="A0A7J7CZ16"/>
<name>A0A7J7CZ16_TRIWF</name>
<dbReference type="PANTHER" id="PTHR23354:SF104">
    <property type="entry name" value="TLD-DOMAIN CONTAINING NUCLEOLAR PROTEIN"/>
    <property type="match status" value="1"/>
</dbReference>
<evidence type="ECO:0000313" key="2">
    <source>
        <dbReference type="EMBL" id="KAF5739352.1"/>
    </source>
</evidence>
<dbReference type="SMART" id="SM00584">
    <property type="entry name" value="TLDc"/>
    <property type="match status" value="1"/>
</dbReference>
<dbReference type="InterPro" id="IPR006571">
    <property type="entry name" value="TLDc_dom"/>
</dbReference>
<feature type="domain" description="TLDc" evidence="1">
    <location>
        <begin position="291"/>
        <end position="483"/>
    </location>
</feature>
<reference evidence="2 3" key="1">
    <citation type="journal article" date="2020" name="Nat. Commun.">
        <title>Genome of Tripterygium wilfordii and identification of cytochrome P450 involved in triptolide biosynthesis.</title>
        <authorList>
            <person name="Tu L."/>
            <person name="Su P."/>
            <person name="Zhang Z."/>
            <person name="Gao L."/>
            <person name="Wang J."/>
            <person name="Hu T."/>
            <person name="Zhou J."/>
            <person name="Zhang Y."/>
            <person name="Zhao Y."/>
            <person name="Liu Y."/>
            <person name="Song Y."/>
            <person name="Tong Y."/>
            <person name="Lu Y."/>
            <person name="Yang J."/>
            <person name="Xu C."/>
            <person name="Jia M."/>
            <person name="Peters R.J."/>
            <person name="Huang L."/>
            <person name="Gao W."/>
        </authorList>
    </citation>
    <scope>NUCLEOTIDE SEQUENCE [LARGE SCALE GENOMIC DNA]</scope>
    <source>
        <strain evidence="3">cv. XIE 37</strain>
        <tissue evidence="2">Leaf</tissue>
    </source>
</reference>
<dbReference type="PANTHER" id="PTHR23354">
    <property type="entry name" value="NUCLEOLAR PROTEIN 7/ESTROGEN RECEPTOR COACTIVATOR-RELATED"/>
    <property type="match status" value="1"/>
</dbReference>
<gene>
    <name evidence="2" type="ORF">HS088_TW12G00557</name>
</gene>
<dbReference type="Proteomes" id="UP000593562">
    <property type="component" value="Unassembled WGS sequence"/>
</dbReference>
<keyword evidence="3" id="KW-1185">Reference proteome</keyword>
<protein>
    <recommendedName>
        <fullName evidence="1">TLDc domain-containing protein</fullName>
    </recommendedName>
</protein>
<dbReference type="PROSITE" id="PS51886">
    <property type="entry name" value="TLDC"/>
    <property type="match status" value="1"/>
</dbReference>
<dbReference type="InParanoid" id="A0A7J7CZ16"/>
<accession>A0A7J7CZ16</accession>
<proteinExistence type="predicted"/>